<proteinExistence type="inferred from homology"/>
<evidence type="ECO:0008006" key="5">
    <source>
        <dbReference type="Google" id="ProtNLM"/>
    </source>
</evidence>
<dbReference type="PANTHER" id="PTHR37313">
    <property type="entry name" value="UPF0749 PROTEIN RV1825"/>
    <property type="match status" value="1"/>
</dbReference>
<comment type="similarity">
    <text evidence="1">Belongs to the UPF0749 family.</text>
</comment>
<feature type="region of interest" description="Disordered" evidence="2">
    <location>
        <begin position="302"/>
        <end position="328"/>
    </location>
</feature>
<dbReference type="RefSeq" id="WP_189172005.1">
    <property type="nucleotide sequence ID" value="NZ_BMQB01000012.1"/>
</dbReference>
<comment type="caution">
    <text evidence="3">The sequence shown here is derived from an EMBL/GenBank/DDBJ whole genome shotgun (WGS) entry which is preliminary data.</text>
</comment>
<evidence type="ECO:0000256" key="1">
    <source>
        <dbReference type="ARBA" id="ARBA00009108"/>
    </source>
</evidence>
<reference evidence="3" key="2">
    <citation type="submission" date="2020-09" db="EMBL/GenBank/DDBJ databases">
        <authorList>
            <person name="Sun Q."/>
            <person name="Ohkuma M."/>
        </authorList>
    </citation>
    <scope>NUCLEOTIDE SEQUENCE</scope>
    <source>
        <strain evidence="3">JCM 3090</strain>
    </source>
</reference>
<feature type="compositionally biased region" description="Low complexity" evidence="2">
    <location>
        <begin position="304"/>
        <end position="328"/>
    </location>
</feature>
<keyword evidence="4" id="KW-1185">Reference proteome</keyword>
<dbReference type="EMBL" id="BMQB01000012">
    <property type="protein sequence ID" value="GGK08351.1"/>
    <property type="molecule type" value="Genomic_DNA"/>
</dbReference>
<protein>
    <recommendedName>
        <fullName evidence="5">DUF881 domain-containing protein</fullName>
    </recommendedName>
</protein>
<evidence type="ECO:0000256" key="2">
    <source>
        <dbReference type="SAM" id="MobiDB-lite"/>
    </source>
</evidence>
<reference evidence="3" key="1">
    <citation type="journal article" date="2014" name="Int. J. Syst. Evol. Microbiol.">
        <title>Complete genome sequence of Corynebacterium casei LMG S-19264T (=DSM 44701T), isolated from a smear-ripened cheese.</title>
        <authorList>
            <consortium name="US DOE Joint Genome Institute (JGI-PGF)"/>
            <person name="Walter F."/>
            <person name="Albersmeier A."/>
            <person name="Kalinowski J."/>
            <person name="Ruckert C."/>
        </authorList>
    </citation>
    <scope>NUCLEOTIDE SEQUENCE</scope>
    <source>
        <strain evidence="3">JCM 3090</strain>
    </source>
</reference>
<name>A0A8J3FCZ0_9ACTN</name>
<feature type="compositionally biased region" description="Low complexity" evidence="2">
    <location>
        <begin position="25"/>
        <end position="39"/>
    </location>
</feature>
<organism evidence="3 4">
    <name type="scientific">Pilimelia anulata</name>
    <dbReference type="NCBI Taxonomy" id="53371"/>
    <lineage>
        <taxon>Bacteria</taxon>
        <taxon>Bacillati</taxon>
        <taxon>Actinomycetota</taxon>
        <taxon>Actinomycetes</taxon>
        <taxon>Micromonosporales</taxon>
        <taxon>Micromonosporaceae</taxon>
        <taxon>Pilimelia</taxon>
    </lineage>
</organism>
<sequence>MSPADPAAPPPPDRLPAAPPPDRPPGAADPVRPADAAADPAKPVFAPDFLTTLFRFPLDPGYADAAAARAARGPRPPGRRRLVRGTAALVACAIGVLFAVAYRKTVDDQPGRARIRTGLVGQIDTLRAKTDAMARQSTDLRARVDKLREARDSGRTTALDAAEAAAGRTRLSGAGVVISLADPQRTPGGRGDARGRVQDRDLRQVVNAVWSAGARAVQVGGVRLTATSTIRFAGPAIHVDTIPIHSPYEIRALGPANLRSAYLGTAGAQYARRLAATYGMHYTVEADEVTLAAAAEPTLRYARPLRPATSSTSPAPATPSRGASPGGR</sequence>
<dbReference type="Proteomes" id="UP000649739">
    <property type="component" value="Unassembled WGS sequence"/>
</dbReference>
<accession>A0A8J3FCZ0</accession>
<evidence type="ECO:0000313" key="4">
    <source>
        <dbReference type="Proteomes" id="UP000649739"/>
    </source>
</evidence>
<feature type="compositionally biased region" description="Pro residues" evidence="2">
    <location>
        <begin position="1"/>
        <end position="24"/>
    </location>
</feature>
<dbReference type="PANTHER" id="PTHR37313:SF1">
    <property type="entry name" value="UPF0749 PROTEIN RV1823"/>
    <property type="match status" value="1"/>
</dbReference>
<dbReference type="AlphaFoldDB" id="A0A8J3FCZ0"/>
<dbReference type="Pfam" id="PF05949">
    <property type="entry name" value="DUF881"/>
    <property type="match status" value="1"/>
</dbReference>
<dbReference type="GO" id="GO:0005886">
    <property type="term" value="C:plasma membrane"/>
    <property type="evidence" value="ECO:0007669"/>
    <property type="project" value="TreeGrafter"/>
</dbReference>
<feature type="region of interest" description="Disordered" evidence="2">
    <location>
        <begin position="1"/>
        <end position="39"/>
    </location>
</feature>
<dbReference type="Gene3D" id="3.30.70.1880">
    <property type="entry name" value="Protein of unknown function DUF881"/>
    <property type="match status" value="1"/>
</dbReference>
<dbReference type="InterPro" id="IPR010273">
    <property type="entry name" value="DUF881"/>
</dbReference>
<gene>
    <name evidence="3" type="ORF">GCM10010123_42880</name>
</gene>
<evidence type="ECO:0000313" key="3">
    <source>
        <dbReference type="EMBL" id="GGK08351.1"/>
    </source>
</evidence>